<evidence type="ECO:0000256" key="6">
    <source>
        <dbReference type="SAM" id="MobiDB-lite"/>
    </source>
</evidence>
<proteinExistence type="predicted"/>
<dbReference type="InterPro" id="IPR003441">
    <property type="entry name" value="NAC-dom"/>
</dbReference>
<name>A0AAV3Q9B4_LITER</name>
<keyword evidence="3" id="KW-0238">DNA-binding</keyword>
<sequence length="277" mass="31701">MGEKTTQIIHQPTSFNPPPPPGFRFYPSDQQLITHYLSSKNNHINLNGTNIIQELNIYNYDPFHLPDDYCFLYGRGERRRHWFCYVRRGGRGRVRRAGGGYWKRRGRERNVVCGGGGVVGTRRRFVFYVGFADSEFDVRTDWVMYEYDLIDHFKASFVLCRVFIKSHNVNNLLEHALSSCAEETVATVRHVGIQCDGTDESAIAEAKADDEFLHDYDNGVSNFSRRLISELDDVFNNSPRPEQVSLNNDLTAQGLLAILEDDFIELDDLVSPLPGID</sequence>
<feature type="region of interest" description="Disordered" evidence="6">
    <location>
        <begin position="1"/>
        <end position="21"/>
    </location>
</feature>
<accession>A0AAV3Q9B4</accession>
<dbReference type="GO" id="GO:0005634">
    <property type="term" value="C:nucleus"/>
    <property type="evidence" value="ECO:0007669"/>
    <property type="project" value="UniProtKB-SubCell"/>
</dbReference>
<keyword evidence="9" id="KW-1185">Reference proteome</keyword>
<comment type="caution">
    <text evidence="8">The sequence shown here is derived from an EMBL/GenBank/DDBJ whole genome shotgun (WGS) entry which is preliminary data.</text>
</comment>
<dbReference type="PROSITE" id="PS51005">
    <property type="entry name" value="NAC"/>
    <property type="match status" value="1"/>
</dbReference>
<comment type="subcellular location">
    <subcellularLocation>
        <location evidence="1">Nucleus</location>
    </subcellularLocation>
</comment>
<dbReference type="Proteomes" id="UP001454036">
    <property type="component" value="Unassembled WGS sequence"/>
</dbReference>
<evidence type="ECO:0000256" key="1">
    <source>
        <dbReference type="ARBA" id="ARBA00004123"/>
    </source>
</evidence>
<evidence type="ECO:0000313" key="8">
    <source>
        <dbReference type="EMBL" id="GAA0160163.1"/>
    </source>
</evidence>
<evidence type="ECO:0000256" key="4">
    <source>
        <dbReference type="ARBA" id="ARBA00023163"/>
    </source>
</evidence>
<dbReference type="InterPro" id="IPR036093">
    <property type="entry name" value="NAC_dom_sf"/>
</dbReference>
<evidence type="ECO:0000313" key="9">
    <source>
        <dbReference type="Proteomes" id="UP001454036"/>
    </source>
</evidence>
<dbReference type="AlphaFoldDB" id="A0AAV3Q9B4"/>
<gene>
    <name evidence="8" type="ORF">LIER_16780</name>
</gene>
<keyword evidence="2" id="KW-0805">Transcription regulation</keyword>
<protein>
    <recommendedName>
        <fullName evidence="7">NAC domain-containing protein</fullName>
    </recommendedName>
</protein>
<evidence type="ECO:0000256" key="3">
    <source>
        <dbReference type="ARBA" id="ARBA00023125"/>
    </source>
</evidence>
<dbReference type="PANTHER" id="PTHR31989">
    <property type="entry name" value="NAC DOMAIN-CONTAINING PROTEIN 82-RELATED"/>
    <property type="match status" value="1"/>
</dbReference>
<keyword evidence="5" id="KW-0539">Nucleus</keyword>
<feature type="compositionally biased region" description="Polar residues" evidence="6">
    <location>
        <begin position="1"/>
        <end position="14"/>
    </location>
</feature>
<dbReference type="Gene3D" id="2.170.150.80">
    <property type="entry name" value="NAC domain"/>
    <property type="match status" value="1"/>
</dbReference>
<dbReference type="Pfam" id="PF02365">
    <property type="entry name" value="NAM"/>
    <property type="match status" value="1"/>
</dbReference>
<organism evidence="8 9">
    <name type="scientific">Lithospermum erythrorhizon</name>
    <name type="common">Purple gromwell</name>
    <name type="synonym">Lithospermum officinale var. erythrorhizon</name>
    <dbReference type="NCBI Taxonomy" id="34254"/>
    <lineage>
        <taxon>Eukaryota</taxon>
        <taxon>Viridiplantae</taxon>
        <taxon>Streptophyta</taxon>
        <taxon>Embryophyta</taxon>
        <taxon>Tracheophyta</taxon>
        <taxon>Spermatophyta</taxon>
        <taxon>Magnoliopsida</taxon>
        <taxon>eudicotyledons</taxon>
        <taxon>Gunneridae</taxon>
        <taxon>Pentapetalae</taxon>
        <taxon>asterids</taxon>
        <taxon>lamiids</taxon>
        <taxon>Boraginales</taxon>
        <taxon>Boraginaceae</taxon>
        <taxon>Boraginoideae</taxon>
        <taxon>Lithospermeae</taxon>
        <taxon>Lithospermum</taxon>
    </lineage>
</organism>
<evidence type="ECO:0000256" key="2">
    <source>
        <dbReference type="ARBA" id="ARBA00023015"/>
    </source>
</evidence>
<keyword evidence="4" id="KW-0804">Transcription</keyword>
<dbReference type="SUPFAM" id="SSF101941">
    <property type="entry name" value="NAC domain"/>
    <property type="match status" value="1"/>
</dbReference>
<dbReference type="EMBL" id="BAABME010003793">
    <property type="protein sequence ID" value="GAA0160163.1"/>
    <property type="molecule type" value="Genomic_DNA"/>
</dbReference>
<dbReference type="GO" id="GO:0003677">
    <property type="term" value="F:DNA binding"/>
    <property type="evidence" value="ECO:0007669"/>
    <property type="project" value="UniProtKB-KW"/>
</dbReference>
<dbReference type="GO" id="GO:0006355">
    <property type="term" value="P:regulation of DNA-templated transcription"/>
    <property type="evidence" value="ECO:0007669"/>
    <property type="project" value="InterPro"/>
</dbReference>
<evidence type="ECO:0000259" key="7">
    <source>
        <dbReference type="PROSITE" id="PS51005"/>
    </source>
</evidence>
<evidence type="ECO:0000256" key="5">
    <source>
        <dbReference type="ARBA" id="ARBA00023242"/>
    </source>
</evidence>
<reference evidence="8 9" key="1">
    <citation type="submission" date="2024-01" db="EMBL/GenBank/DDBJ databases">
        <title>The complete chloroplast genome sequence of Lithospermum erythrorhizon: insights into the phylogenetic relationship among Boraginaceae species and the maternal lineages of purple gromwells.</title>
        <authorList>
            <person name="Okada T."/>
            <person name="Watanabe K."/>
        </authorList>
    </citation>
    <scope>NUCLEOTIDE SEQUENCE [LARGE SCALE GENOMIC DNA]</scope>
</reference>
<feature type="domain" description="NAC" evidence="7">
    <location>
        <begin position="19"/>
        <end position="165"/>
    </location>
</feature>